<gene>
    <name evidence="8" type="ORF">CLV74_103225</name>
</gene>
<keyword evidence="8" id="KW-0808">Transferase</keyword>
<dbReference type="InterPro" id="IPR004574">
    <property type="entry name" value="Alkb"/>
</dbReference>
<comment type="cofactor">
    <cofactor evidence="6">
        <name>Fe(2+)</name>
        <dbReference type="ChEBI" id="CHEBI:29033"/>
    </cofactor>
    <text evidence="6">Binds 1 Fe(2+) ion per subunit.</text>
</comment>
<keyword evidence="4 6" id="KW-0408">Iron</keyword>
<dbReference type="PROSITE" id="PS51471">
    <property type="entry name" value="FE2OG_OXY"/>
    <property type="match status" value="1"/>
</dbReference>
<organism evidence="8 9">
    <name type="scientific">Donghicola tyrosinivorans</name>
    <dbReference type="NCBI Taxonomy" id="1652492"/>
    <lineage>
        <taxon>Bacteria</taxon>
        <taxon>Pseudomonadati</taxon>
        <taxon>Pseudomonadota</taxon>
        <taxon>Alphaproteobacteria</taxon>
        <taxon>Rhodobacterales</taxon>
        <taxon>Roseobacteraceae</taxon>
        <taxon>Donghicola</taxon>
    </lineage>
</organism>
<feature type="binding site" evidence="6">
    <location>
        <position position="122"/>
    </location>
    <ligand>
        <name>Fe cation</name>
        <dbReference type="ChEBI" id="CHEBI:24875"/>
        <note>catalytic</note>
    </ligand>
</feature>
<feature type="binding site" evidence="5">
    <location>
        <position position="63"/>
    </location>
    <ligand>
        <name>substrate</name>
    </ligand>
</feature>
<dbReference type="GO" id="GO:0035515">
    <property type="term" value="F:oxidative RNA demethylase activity"/>
    <property type="evidence" value="ECO:0007669"/>
    <property type="project" value="TreeGrafter"/>
</dbReference>
<dbReference type="InterPro" id="IPR005123">
    <property type="entry name" value="Oxoglu/Fe-dep_dioxygenase_dom"/>
</dbReference>
<dbReference type="SUPFAM" id="SSF51197">
    <property type="entry name" value="Clavaminate synthase-like"/>
    <property type="match status" value="1"/>
</dbReference>
<keyword evidence="9" id="KW-1185">Reference proteome</keyword>
<keyword evidence="2" id="KW-0223">Dioxygenase</keyword>
<dbReference type="GO" id="GO:0032259">
    <property type="term" value="P:methylation"/>
    <property type="evidence" value="ECO:0007669"/>
    <property type="project" value="UniProtKB-KW"/>
</dbReference>
<dbReference type="OrthoDB" id="9796932at2"/>
<feature type="binding site" evidence="5">
    <location>
        <position position="124"/>
    </location>
    <ligand>
        <name>substrate</name>
    </ligand>
</feature>
<dbReference type="PANTHER" id="PTHR16557">
    <property type="entry name" value="ALKYLATED DNA REPAIR PROTEIN ALKB-RELATED"/>
    <property type="match status" value="1"/>
</dbReference>
<dbReference type="EMBL" id="PVTQ01000003">
    <property type="protein sequence ID" value="PRY91640.1"/>
    <property type="molecule type" value="Genomic_DNA"/>
</dbReference>
<dbReference type="AlphaFoldDB" id="A0A2T0WY68"/>
<name>A0A2T0WY68_9RHOB</name>
<dbReference type="GO" id="GO:0035513">
    <property type="term" value="P:oxidative RNA demethylation"/>
    <property type="evidence" value="ECO:0007669"/>
    <property type="project" value="TreeGrafter"/>
</dbReference>
<feature type="binding site" evidence="5">
    <location>
        <position position="150"/>
    </location>
    <ligand>
        <name>substrate</name>
    </ligand>
</feature>
<dbReference type="Pfam" id="PF13532">
    <property type="entry name" value="2OG-FeII_Oxy_2"/>
    <property type="match status" value="1"/>
</dbReference>
<dbReference type="GO" id="GO:0005737">
    <property type="term" value="C:cytoplasm"/>
    <property type="evidence" value="ECO:0007669"/>
    <property type="project" value="TreeGrafter"/>
</dbReference>
<evidence type="ECO:0000256" key="4">
    <source>
        <dbReference type="ARBA" id="ARBA00023004"/>
    </source>
</evidence>
<sequence>MSHQNPVDLSGAAYFPAALDQAAQSALVEDVRAILRVAPLVQPMTPSGKPMSVRMSAAGDYGWVTDRKGYRYQRRHPDGQSWPAIPLSLSSLWQKYSNSDRAPQCCLVNWYGPEAKMGLHQDKDEADLTQPVLSISLGDEARFRIGGVNRSDPTRSVWLRSGDIVVLQGPSRLAYHGIDKIRAGSSSLLQSSGRINLTLRVVD</sequence>
<evidence type="ECO:0000256" key="3">
    <source>
        <dbReference type="ARBA" id="ARBA00023002"/>
    </source>
</evidence>
<feature type="binding site" evidence="6">
    <location>
        <position position="176"/>
    </location>
    <ligand>
        <name>Fe cation</name>
        <dbReference type="ChEBI" id="CHEBI:24875"/>
        <note>catalytic</note>
    </ligand>
</feature>
<feature type="binding site" evidence="5">
    <location>
        <begin position="194"/>
        <end position="200"/>
    </location>
    <ligand>
        <name>2-oxoglutarate</name>
        <dbReference type="ChEBI" id="CHEBI:16810"/>
    </ligand>
</feature>
<dbReference type="RefSeq" id="WP_106263307.1">
    <property type="nucleotide sequence ID" value="NZ_PVTQ01000003.1"/>
</dbReference>
<dbReference type="GO" id="GO:0008198">
    <property type="term" value="F:ferrous iron binding"/>
    <property type="evidence" value="ECO:0007669"/>
    <property type="project" value="TreeGrafter"/>
</dbReference>
<comment type="caution">
    <text evidence="8">The sequence shown here is derived from an EMBL/GenBank/DDBJ whole genome shotgun (WGS) entry which is preliminary data.</text>
</comment>
<dbReference type="Gene3D" id="2.60.120.590">
    <property type="entry name" value="Alpha-ketoglutarate-dependent dioxygenase AlkB-like"/>
    <property type="match status" value="1"/>
</dbReference>
<evidence type="ECO:0000259" key="7">
    <source>
        <dbReference type="PROSITE" id="PS51471"/>
    </source>
</evidence>
<feature type="binding site" evidence="6">
    <location>
        <position position="120"/>
    </location>
    <ligand>
        <name>Fe cation</name>
        <dbReference type="ChEBI" id="CHEBI:24875"/>
        <note>catalytic</note>
    </ligand>
</feature>
<keyword evidence="1 6" id="KW-0479">Metal-binding</keyword>
<evidence type="ECO:0000256" key="6">
    <source>
        <dbReference type="PIRSR" id="PIRSR604574-2"/>
    </source>
</evidence>
<evidence type="ECO:0000256" key="2">
    <source>
        <dbReference type="ARBA" id="ARBA00022964"/>
    </source>
</evidence>
<dbReference type="InterPro" id="IPR027450">
    <property type="entry name" value="AlkB-like"/>
</dbReference>
<feature type="binding site" evidence="5">
    <location>
        <begin position="109"/>
        <end position="111"/>
    </location>
    <ligand>
        <name>2-oxoglutarate</name>
        <dbReference type="ChEBI" id="CHEBI:16810"/>
    </ligand>
</feature>
<feature type="binding site" evidence="5">
    <location>
        <begin position="70"/>
        <end position="72"/>
    </location>
    <ligand>
        <name>substrate</name>
    </ligand>
</feature>
<dbReference type="GO" id="GO:0008168">
    <property type="term" value="F:methyltransferase activity"/>
    <property type="evidence" value="ECO:0007669"/>
    <property type="project" value="UniProtKB-KW"/>
</dbReference>
<keyword evidence="3" id="KW-0560">Oxidoreductase</keyword>
<proteinExistence type="predicted"/>
<dbReference type="PANTHER" id="PTHR16557:SF2">
    <property type="entry name" value="NUCLEIC ACID DIOXYGENASE ALKBH1"/>
    <property type="match status" value="1"/>
</dbReference>
<evidence type="ECO:0000313" key="9">
    <source>
        <dbReference type="Proteomes" id="UP000238392"/>
    </source>
</evidence>
<keyword evidence="8" id="KW-0489">Methyltransferase</keyword>
<protein>
    <submittedName>
        <fullName evidence="8">Alkylated DNA repair protein (DNA oxidative demethylase)</fullName>
    </submittedName>
</protein>
<accession>A0A2T0WY68</accession>
<evidence type="ECO:0000256" key="1">
    <source>
        <dbReference type="ARBA" id="ARBA00022723"/>
    </source>
</evidence>
<feature type="domain" description="Fe2OG dioxygenase" evidence="7">
    <location>
        <begin position="102"/>
        <end position="203"/>
    </location>
</feature>
<dbReference type="InterPro" id="IPR037151">
    <property type="entry name" value="AlkB-like_sf"/>
</dbReference>
<reference evidence="8 9" key="1">
    <citation type="submission" date="2018-03" db="EMBL/GenBank/DDBJ databases">
        <title>Genomic Encyclopedia of Archaeal and Bacterial Type Strains, Phase II (KMG-II): from individual species to whole genera.</title>
        <authorList>
            <person name="Goeker M."/>
        </authorList>
    </citation>
    <scope>NUCLEOTIDE SEQUENCE [LARGE SCALE GENOMIC DNA]</scope>
    <source>
        <strain evidence="8 9">DSM 100212</strain>
    </source>
</reference>
<dbReference type="GO" id="GO:0035516">
    <property type="term" value="F:broad specificity oxidative DNA demethylase activity"/>
    <property type="evidence" value="ECO:0007669"/>
    <property type="project" value="TreeGrafter"/>
</dbReference>
<dbReference type="Proteomes" id="UP000238392">
    <property type="component" value="Unassembled WGS sequence"/>
</dbReference>
<evidence type="ECO:0000256" key="5">
    <source>
        <dbReference type="PIRSR" id="PIRSR604574-1"/>
    </source>
</evidence>
<evidence type="ECO:0000313" key="8">
    <source>
        <dbReference type="EMBL" id="PRY91640.1"/>
    </source>
</evidence>